<evidence type="ECO:0000256" key="2">
    <source>
        <dbReference type="SAM" id="Phobius"/>
    </source>
</evidence>
<organism evidence="3 4">
    <name type="scientific">Tilletia horrida</name>
    <dbReference type="NCBI Taxonomy" id="155126"/>
    <lineage>
        <taxon>Eukaryota</taxon>
        <taxon>Fungi</taxon>
        <taxon>Dikarya</taxon>
        <taxon>Basidiomycota</taxon>
        <taxon>Ustilaginomycotina</taxon>
        <taxon>Exobasidiomycetes</taxon>
        <taxon>Tilletiales</taxon>
        <taxon>Tilletiaceae</taxon>
        <taxon>Tilletia</taxon>
    </lineage>
</organism>
<gene>
    <name evidence="3" type="ORF">OC842_000786</name>
</gene>
<feature type="compositionally biased region" description="Basic and acidic residues" evidence="1">
    <location>
        <begin position="346"/>
        <end position="365"/>
    </location>
</feature>
<feature type="transmembrane region" description="Helical" evidence="2">
    <location>
        <begin position="170"/>
        <end position="188"/>
    </location>
</feature>
<sequence>MSGSNPCAAARQLDSSSSDNGRVPKCVDVTGLYVMGDEDLAFVMLGMATISMLFPLTVSLVLFSTPALRSNVIFALTLAATLCTIVFFALSLTSWLRTSYQLDLSASLVRRNSQEIVRRLFQQFLPWLWDFVLFLKLTAFYPRSIYTAAWHRWAILSVPLIAKFRLPLDIASFAITVQLIVVPISNKLRFGARQQLERRFYFASILMRLLDNIATASLLIYKSISFYRRRSVALGPSARRVRLLVESLFMSFVGIVPIQIALAVYYGRLVIQNDTSARDKADLLILVDLALESVFGIFGTVWSSIGATTLMPTHSYSSGSKDSQSRVGRGRRYEGWFLKRSPPATKRSDKGSNEGKHGQQDEQAEKAVPVGRPPRTPMTNSATETLLSIFFVAEDAGRVEQEPPLGLRWRRGSLARRPPHPGFTAREGA</sequence>
<feature type="region of interest" description="Disordered" evidence="1">
    <location>
        <begin position="1"/>
        <end position="20"/>
    </location>
</feature>
<name>A0AAN6GG68_9BASI</name>
<feature type="transmembrane region" description="Helical" evidence="2">
    <location>
        <begin position="40"/>
        <end position="63"/>
    </location>
</feature>
<reference evidence="3" key="1">
    <citation type="journal article" date="2023" name="PhytoFront">
        <title>Draft Genome Resources of Seven Strains of Tilletia horrida, Causal Agent of Kernel Smut of Rice.</title>
        <authorList>
            <person name="Khanal S."/>
            <person name="Antony Babu S."/>
            <person name="Zhou X.G."/>
        </authorList>
    </citation>
    <scope>NUCLEOTIDE SEQUENCE</scope>
    <source>
        <strain evidence="3">TX3</strain>
    </source>
</reference>
<accession>A0AAN6GG68</accession>
<dbReference type="Proteomes" id="UP001176521">
    <property type="component" value="Unassembled WGS sequence"/>
</dbReference>
<keyword evidence="4" id="KW-1185">Reference proteome</keyword>
<dbReference type="EMBL" id="JAPDMQ010000024">
    <property type="protein sequence ID" value="KAK0539835.1"/>
    <property type="molecule type" value="Genomic_DNA"/>
</dbReference>
<dbReference type="AlphaFoldDB" id="A0AAN6GG68"/>
<feature type="region of interest" description="Disordered" evidence="1">
    <location>
        <begin position="338"/>
        <end position="382"/>
    </location>
</feature>
<feature type="transmembrane region" description="Helical" evidence="2">
    <location>
        <begin position="283"/>
        <end position="305"/>
    </location>
</feature>
<feature type="transmembrane region" description="Helical" evidence="2">
    <location>
        <begin position="72"/>
        <end position="96"/>
    </location>
</feature>
<evidence type="ECO:0000313" key="3">
    <source>
        <dbReference type="EMBL" id="KAK0539835.1"/>
    </source>
</evidence>
<keyword evidence="2" id="KW-0472">Membrane</keyword>
<keyword evidence="2" id="KW-1133">Transmembrane helix</keyword>
<evidence type="ECO:0000313" key="4">
    <source>
        <dbReference type="Proteomes" id="UP001176521"/>
    </source>
</evidence>
<feature type="transmembrane region" description="Helical" evidence="2">
    <location>
        <begin position="248"/>
        <end position="271"/>
    </location>
</feature>
<keyword evidence="2" id="KW-0812">Transmembrane</keyword>
<protein>
    <submittedName>
        <fullName evidence="3">Uncharacterized protein</fullName>
    </submittedName>
</protein>
<feature type="transmembrane region" description="Helical" evidence="2">
    <location>
        <begin position="200"/>
        <end position="221"/>
    </location>
</feature>
<feature type="region of interest" description="Disordered" evidence="1">
    <location>
        <begin position="410"/>
        <end position="429"/>
    </location>
</feature>
<evidence type="ECO:0000256" key="1">
    <source>
        <dbReference type="SAM" id="MobiDB-lite"/>
    </source>
</evidence>
<feature type="compositionally biased region" description="Basic residues" evidence="1">
    <location>
        <begin position="410"/>
        <end position="419"/>
    </location>
</feature>
<comment type="caution">
    <text evidence="3">The sequence shown here is derived from an EMBL/GenBank/DDBJ whole genome shotgun (WGS) entry which is preliminary data.</text>
</comment>
<proteinExistence type="predicted"/>